<dbReference type="PROSITE" id="PS50294">
    <property type="entry name" value="WD_REPEATS_REGION"/>
    <property type="match status" value="14"/>
</dbReference>
<organism evidence="5 6">
    <name type="scientific">Paractinoplanes tereljensis</name>
    <dbReference type="NCBI Taxonomy" id="571912"/>
    <lineage>
        <taxon>Bacteria</taxon>
        <taxon>Bacillati</taxon>
        <taxon>Actinomycetota</taxon>
        <taxon>Actinomycetes</taxon>
        <taxon>Micromonosporales</taxon>
        <taxon>Micromonosporaceae</taxon>
        <taxon>Paractinoplanes</taxon>
    </lineage>
</organism>
<feature type="repeat" description="WD" evidence="3">
    <location>
        <begin position="789"/>
        <end position="830"/>
    </location>
</feature>
<dbReference type="InterPro" id="IPR015943">
    <property type="entry name" value="WD40/YVTN_repeat-like_dom_sf"/>
</dbReference>
<dbReference type="SMART" id="SM00320">
    <property type="entry name" value="WD40"/>
    <property type="match status" value="14"/>
</dbReference>
<feature type="repeat" description="WD" evidence="3">
    <location>
        <begin position="1164"/>
        <end position="1198"/>
    </location>
</feature>
<feature type="repeat" description="WD" evidence="3">
    <location>
        <begin position="912"/>
        <end position="945"/>
    </location>
</feature>
<dbReference type="PROSITE" id="PS00678">
    <property type="entry name" value="WD_REPEATS_1"/>
    <property type="match status" value="10"/>
</dbReference>
<feature type="repeat" description="WD" evidence="3">
    <location>
        <begin position="621"/>
        <end position="662"/>
    </location>
</feature>
<reference evidence="5" key="1">
    <citation type="submission" date="2021-01" db="EMBL/GenBank/DDBJ databases">
        <title>Whole genome shotgun sequence of Actinoplanes tereljensis NBRC 105297.</title>
        <authorList>
            <person name="Komaki H."/>
            <person name="Tamura T."/>
        </authorList>
    </citation>
    <scope>NUCLEOTIDE SEQUENCE</scope>
    <source>
        <strain evidence="5">NBRC 105297</strain>
    </source>
</reference>
<evidence type="ECO:0000256" key="3">
    <source>
        <dbReference type="PROSITE-ProRule" id="PRU00221"/>
    </source>
</evidence>
<dbReference type="SUPFAM" id="SSF52540">
    <property type="entry name" value="P-loop containing nucleoside triphosphate hydrolases"/>
    <property type="match status" value="1"/>
</dbReference>
<keyword evidence="1 3" id="KW-0853">WD repeat</keyword>
<evidence type="ECO:0000313" key="5">
    <source>
        <dbReference type="EMBL" id="GIF18847.1"/>
    </source>
</evidence>
<keyword evidence="2" id="KW-0677">Repeat</keyword>
<feature type="repeat" description="WD" evidence="3">
    <location>
        <begin position="954"/>
        <end position="995"/>
    </location>
</feature>
<feature type="domain" description="Novel STAND NTPase 1" evidence="4">
    <location>
        <begin position="108"/>
        <end position="489"/>
    </location>
</feature>
<evidence type="ECO:0000256" key="2">
    <source>
        <dbReference type="ARBA" id="ARBA00022737"/>
    </source>
</evidence>
<keyword evidence="6" id="KW-1185">Reference proteome</keyword>
<evidence type="ECO:0000256" key="1">
    <source>
        <dbReference type="ARBA" id="ARBA00022574"/>
    </source>
</evidence>
<dbReference type="InterPro" id="IPR027417">
    <property type="entry name" value="P-loop_NTPase"/>
</dbReference>
<evidence type="ECO:0000259" key="4">
    <source>
        <dbReference type="Pfam" id="PF20703"/>
    </source>
</evidence>
<dbReference type="CDD" id="cd00200">
    <property type="entry name" value="WD40"/>
    <property type="match status" value="2"/>
</dbReference>
<feature type="repeat" description="WD" evidence="3">
    <location>
        <begin position="747"/>
        <end position="788"/>
    </location>
</feature>
<feature type="repeat" description="WD" evidence="3">
    <location>
        <begin position="1006"/>
        <end position="1038"/>
    </location>
</feature>
<dbReference type="AlphaFoldDB" id="A0A919TS97"/>
<feature type="repeat" description="WD" evidence="3">
    <location>
        <begin position="663"/>
        <end position="704"/>
    </location>
</feature>
<dbReference type="InterPro" id="IPR020472">
    <property type="entry name" value="WD40_PAC1"/>
</dbReference>
<dbReference type="PANTHER" id="PTHR19879:SF9">
    <property type="entry name" value="TRANSCRIPTION INITIATION FACTOR TFIID SUBUNIT 5"/>
    <property type="match status" value="1"/>
</dbReference>
<dbReference type="InterPro" id="IPR036322">
    <property type="entry name" value="WD40_repeat_dom_sf"/>
</dbReference>
<dbReference type="RefSeq" id="WP_203801350.1">
    <property type="nucleotide sequence ID" value="NZ_BOMY01000010.1"/>
</dbReference>
<feature type="repeat" description="WD" evidence="3">
    <location>
        <begin position="831"/>
        <end position="872"/>
    </location>
</feature>
<feature type="repeat" description="WD" evidence="3">
    <location>
        <begin position="1039"/>
        <end position="1080"/>
    </location>
</feature>
<dbReference type="InterPro" id="IPR001680">
    <property type="entry name" value="WD40_rpt"/>
</dbReference>
<accession>A0A919TS97</accession>
<dbReference type="PROSITE" id="PS50082">
    <property type="entry name" value="WD_REPEATS_2"/>
    <property type="match status" value="14"/>
</dbReference>
<dbReference type="InterPro" id="IPR019775">
    <property type="entry name" value="WD40_repeat_CS"/>
</dbReference>
<feature type="repeat" description="WD" evidence="3">
    <location>
        <begin position="705"/>
        <end position="746"/>
    </location>
</feature>
<dbReference type="Proteomes" id="UP000623608">
    <property type="component" value="Unassembled WGS sequence"/>
</dbReference>
<name>A0A919TS97_9ACTN</name>
<dbReference type="PRINTS" id="PR00320">
    <property type="entry name" value="GPROTEINBRPT"/>
</dbReference>
<dbReference type="Gene3D" id="3.40.50.300">
    <property type="entry name" value="P-loop containing nucleotide triphosphate hydrolases"/>
    <property type="match status" value="1"/>
</dbReference>
<feature type="repeat" description="WD" evidence="3">
    <location>
        <begin position="1123"/>
        <end position="1164"/>
    </location>
</feature>
<dbReference type="InterPro" id="IPR049052">
    <property type="entry name" value="nSTAND1"/>
</dbReference>
<dbReference type="EMBL" id="BOMY01000010">
    <property type="protein sequence ID" value="GIF18847.1"/>
    <property type="molecule type" value="Genomic_DNA"/>
</dbReference>
<feature type="repeat" description="WD" evidence="3">
    <location>
        <begin position="870"/>
        <end position="911"/>
    </location>
</feature>
<dbReference type="SUPFAM" id="SSF50978">
    <property type="entry name" value="WD40 repeat-like"/>
    <property type="match status" value="2"/>
</dbReference>
<comment type="caution">
    <text evidence="5">The sequence shown here is derived from an EMBL/GenBank/DDBJ whole genome shotgun (WGS) entry which is preliminary data.</text>
</comment>
<dbReference type="PANTHER" id="PTHR19879">
    <property type="entry name" value="TRANSCRIPTION INITIATION FACTOR TFIID"/>
    <property type="match status" value="1"/>
</dbReference>
<gene>
    <name evidence="5" type="ORF">Ate02nite_15770</name>
</gene>
<dbReference type="Pfam" id="PF00400">
    <property type="entry name" value="WD40"/>
    <property type="match status" value="14"/>
</dbReference>
<evidence type="ECO:0000313" key="6">
    <source>
        <dbReference type="Proteomes" id="UP000623608"/>
    </source>
</evidence>
<feature type="repeat" description="WD" evidence="3">
    <location>
        <begin position="1081"/>
        <end position="1122"/>
    </location>
</feature>
<protein>
    <recommendedName>
        <fullName evidence="4">Novel STAND NTPase 1 domain-containing protein</fullName>
    </recommendedName>
</protein>
<proteinExistence type="predicted"/>
<sequence length="1238" mass="130364">MDDPVQDFAVRLRGLQVDSGGPSVRDLERLTDKVGSPYTRGTIQDKLTGRSTAAWEFVEAFVRACALHAGTPSEPDLRPWRGWHAQMAQELAAARSGRRRGVRPEVCPYRGLESFTAEHAQWFHGRETAVQRVLAGLAAHRRGVLLLGPSGAGKSSLVQAGVVPALAAGQLPGGDRWSVVSARPGDDLAVAAPTGTDSRTLLVVDQFEELLTPASDREALDRLTGLVGRPGLTVLLIMRDDFYPRLASQAPGLLEALALVNVPATLTVRDLRDIVTRPAEAVGLQVQDGLTDRIVADVLSADPDAVEARHCPTTVLPLLELTLQQLWQRRQGGVLTHDAYQRVGGVTGGLATWCDTVLEQLPAARQGVARELLTALVRPADDAHRVPAVRQQVPLSALRELALPPDPAVGALPPHRMVDEVLGVLTAHRVVTTRIVQPGAGPGVPVAELVHDSLIRDWGALRGWVEQDHRFQDWLRRAGEQYARWSAHRDPGDLLRGTDLAEGADWSARRRLPAATAELLAASRAHQRSGERRSRRFTAVLAALLVVALVATGLALLQRSTAVDARRVALSRQLAAQSAALLGSDPDLAALLAVRAYRTEPTAEATSSLYAASARPLRRRLTGHTELVRAVAFSPDGRTLVSAGDDNTARLWDAAGGRTLAVLTGHTKPALSVAFSPDGASVAVGSNDHSVLIWPTAGGGPVSTLTGHTGSIYSLAFAPDGQTLATGGGDRTIRLWDVASGQTRRTLTGHTGIIYALAYSPDGRTLATASVDSTVRLWDVATGTVRRTLRGHDGSVLGVSFSPDGRTLATGGQDKTVRLWDVASGRSRATITGHASYVYSVAFSPDGHTLATASDDNTARLWDVATGRPLTSLAGASMAVAFSTDGDTLATAGVDGSVRLWDVAAGRPRSTLTDPGNPAYAVAYSPDGRTLATAGEKGTVTVWDLPGGPKRTILTGHTGEVLALAFAPDGRSIASTGHDGTIRVWDVAGGPARTVLDGDESRPALAVAFSPDGRLLATAGDDRTARLWQLPSGRLQATLTGHLAPVTSVAFSPDGRTLATGGIDRAVRLWEVADGRLRAKLTGHTNAIGSVAFSPDGHTVASAGTDGTTRLWDVGSGQQRATLTGHDGAVNAVAFSPDGRTLATGGEDTTARLWDVAGGRPLTRTGHTGPVWALAFSPDGRTLATTAGADGIVRLWDVTLQAPPAAIDKICRAVGRDLTDQERALYLPANDPRSPLCS</sequence>
<dbReference type="Pfam" id="PF20703">
    <property type="entry name" value="nSTAND1"/>
    <property type="match status" value="1"/>
</dbReference>
<dbReference type="Gene3D" id="2.130.10.10">
    <property type="entry name" value="YVTN repeat-like/Quinoprotein amine dehydrogenase"/>
    <property type="match status" value="6"/>
</dbReference>